<reference evidence="5" key="1">
    <citation type="journal article" date="2019" name="Int. J. Syst. Evol. Microbiol.">
        <title>The Global Catalogue of Microorganisms (GCM) 10K type strain sequencing project: providing services to taxonomists for standard genome sequencing and annotation.</title>
        <authorList>
            <consortium name="The Broad Institute Genomics Platform"/>
            <consortium name="The Broad Institute Genome Sequencing Center for Infectious Disease"/>
            <person name="Wu L."/>
            <person name="Ma J."/>
        </authorList>
    </citation>
    <scope>NUCLEOTIDE SEQUENCE [LARGE SCALE GENOMIC DNA]</scope>
    <source>
        <strain evidence="5">KCTC 52606</strain>
    </source>
</reference>
<sequence length="315" mass="33875">METRANHIWVGSVTLLLMALAAGFFVWLARLGDSQQKEYDIFFQQSVGGLARGSQVAFAGVPVGQVSEIQLWERDPEYVRVRVKVQNDVPILVGTTASISFSFTGVSTLNLQGARRGAPPITCETTDCPEGVPVIPPAGGAIDEILSSAPLLLERLATLTDRLTRVLDDDNQNAIAGILRNTNAISAELAGASPEVRRTMAELQVTLAQSTETLAAFERTLDSANALLDNQGQPLATEMRATLQSARQAADALRASLAQVEPVTRQLNEETLPAAEATMRDLRRTSESLRGLTQTLENEGAGSLLGSRPLPEYRP</sequence>
<dbReference type="InterPro" id="IPR003399">
    <property type="entry name" value="Mce/MlaD"/>
</dbReference>
<keyword evidence="2" id="KW-0472">Membrane</keyword>
<evidence type="ECO:0000313" key="5">
    <source>
        <dbReference type="Proteomes" id="UP001595378"/>
    </source>
</evidence>
<feature type="domain" description="Mce/MlaD" evidence="3">
    <location>
        <begin position="38"/>
        <end position="104"/>
    </location>
</feature>
<organism evidence="4 5">
    <name type="scientific">Alteraurantiacibacter lauratis</name>
    <dbReference type="NCBI Taxonomy" id="2054627"/>
    <lineage>
        <taxon>Bacteria</taxon>
        <taxon>Pseudomonadati</taxon>
        <taxon>Pseudomonadota</taxon>
        <taxon>Alphaproteobacteria</taxon>
        <taxon>Sphingomonadales</taxon>
        <taxon>Erythrobacteraceae</taxon>
        <taxon>Alteraurantiacibacter</taxon>
    </lineage>
</organism>
<gene>
    <name evidence="4" type="ORF">ACFODK_05385</name>
</gene>
<evidence type="ECO:0000256" key="2">
    <source>
        <dbReference type="SAM" id="Phobius"/>
    </source>
</evidence>
<proteinExistence type="predicted"/>
<dbReference type="RefSeq" id="WP_336917583.1">
    <property type="nucleotide sequence ID" value="NZ_JBANRN010000002.1"/>
</dbReference>
<evidence type="ECO:0000313" key="4">
    <source>
        <dbReference type="EMBL" id="MFC3100322.1"/>
    </source>
</evidence>
<feature type="transmembrane region" description="Helical" evidence="2">
    <location>
        <begin position="6"/>
        <end position="29"/>
    </location>
</feature>
<comment type="caution">
    <text evidence="4">The sequence shown here is derived from an EMBL/GenBank/DDBJ whole genome shotgun (WGS) entry which is preliminary data.</text>
</comment>
<accession>A0ABV7EFG7</accession>
<dbReference type="PANTHER" id="PTHR36698:SF2">
    <property type="entry name" value="MCE_MLAD DOMAIN-CONTAINING PROTEIN"/>
    <property type="match status" value="1"/>
</dbReference>
<name>A0ABV7EFG7_9SPHN</name>
<keyword evidence="5" id="KW-1185">Reference proteome</keyword>
<dbReference type="Proteomes" id="UP001595378">
    <property type="component" value="Unassembled WGS sequence"/>
</dbReference>
<dbReference type="EMBL" id="JBHRSU010000005">
    <property type="protein sequence ID" value="MFC3100322.1"/>
    <property type="molecule type" value="Genomic_DNA"/>
</dbReference>
<protein>
    <submittedName>
        <fullName evidence="4">MlaD family protein</fullName>
    </submittedName>
</protein>
<dbReference type="PANTHER" id="PTHR36698">
    <property type="entry name" value="BLL5892 PROTEIN"/>
    <property type="match status" value="1"/>
</dbReference>
<keyword evidence="2" id="KW-0812">Transmembrane</keyword>
<evidence type="ECO:0000259" key="3">
    <source>
        <dbReference type="Pfam" id="PF02470"/>
    </source>
</evidence>
<dbReference type="Pfam" id="PF02470">
    <property type="entry name" value="MlaD"/>
    <property type="match status" value="1"/>
</dbReference>
<feature type="region of interest" description="Disordered" evidence="1">
    <location>
        <begin position="292"/>
        <end position="315"/>
    </location>
</feature>
<keyword evidence="2" id="KW-1133">Transmembrane helix</keyword>
<evidence type="ECO:0000256" key="1">
    <source>
        <dbReference type="SAM" id="MobiDB-lite"/>
    </source>
</evidence>